<sequence>MGSILSKTHMRQYEVSNGEIGIELDRPVPRKSEVFFLTS</sequence>
<dbReference type="EMBL" id="AKVJ01000076">
    <property type="protein sequence ID" value="EIW15712.1"/>
    <property type="molecule type" value="Genomic_DNA"/>
</dbReference>
<evidence type="ECO:0000313" key="2">
    <source>
        <dbReference type="Proteomes" id="UP000004324"/>
    </source>
</evidence>
<gene>
    <name evidence="1" type="ORF">FB4_1401</name>
</gene>
<dbReference type="AlphaFoldDB" id="I9ARZ0"/>
<keyword evidence="2" id="KW-1185">Reference proteome</keyword>
<evidence type="ECO:0000313" key="1">
    <source>
        <dbReference type="EMBL" id="EIW15712.1"/>
    </source>
</evidence>
<comment type="caution">
    <text evidence="1">The sequence shown here is derived from an EMBL/GenBank/DDBJ whole genome shotgun (WGS) entry which is preliminary data.</text>
</comment>
<organism evidence="1 2">
    <name type="scientific">Pelosinus fermentans B4</name>
    <dbReference type="NCBI Taxonomy" id="1149862"/>
    <lineage>
        <taxon>Bacteria</taxon>
        <taxon>Bacillati</taxon>
        <taxon>Bacillota</taxon>
        <taxon>Negativicutes</taxon>
        <taxon>Selenomonadales</taxon>
        <taxon>Sporomusaceae</taxon>
        <taxon>Pelosinus</taxon>
    </lineage>
</organism>
<proteinExistence type="predicted"/>
<protein>
    <submittedName>
        <fullName evidence="1">Uncharacterized protein</fullName>
    </submittedName>
</protein>
<reference evidence="1 2" key="1">
    <citation type="journal article" date="2012" name="J. Bacteriol.">
        <title>Draft Genome Sequences for Two Metal-Reducing Pelosinus fermentans Strains Isolated from a Cr(VI)-Contaminated Site and for Type Strain R7.</title>
        <authorList>
            <person name="Brown S.D."/>
            <person name="Podar M."/>
            <person name="Klingeman D.M."/>
            <person name="Johnson C.M."/>
            <person name="Yang Z.K."/>
            <person name="Utturkar S.M."/>
            <person name="Land M.L."/>
            <person name="Mosher J.J."/>
            <person name="Hurt R.A.Jr."/>
            <person name="Phelps T.J."/>
            <person name="Palumbo A.V."/>
            <person name="Arkin A.P."/>
            <person name="Hazen T.C."/>
            <person name="Elias D.A."/>
        </authorList>
    </citation>
    <scope>NUCLEOTIDE SEQUENCE [LARGE SCALE GENOMIC DNA]</scope>
    <source>
        <strain evidence="1 2">B4</strain>
    </source>
</reference>
<accession>I9ARZ0</accession>
<dbReference type="Proteomes" id="UP000004324">
    <property type="component" value="Unassembled WGS sequence"/>
</dbReference>
<name>I9ARZ0_9FIRM</name>